<gene>
    <name evidence="2" type="ORF">B0H15DRAFT_952881</name>
</gene>
<evidence type="ECO:0000313" key="3">
    <source>
        <dbReference type="Proteomes" id="UP001222325"/>
    </source>
</evidence>
<sequence length="255" mass="27404">MTIAQPPSSQLPSPLPHRKASLSQTLRHLSAFPRDTTEPPNLGLELGGSRSTHSGWTKLNPPHPSQLTSSVAISRTHTVPLVHAPANGSLHCGRGFFRPSAISPVPAQDAGDDVDFFDAILVLLASSKAGFRNCHACRALPHTYLRRCAPPPTLDFIFGFPTRELTYTRYTSVPDSLRVSLCAVRHQSRSGGGDTPRQIDMFFGASARALTPSGHGFDMPGATAAPVDELTRRRHPDVLPPPSPPIPFFVTASLA</sequence>
<evidence type="ECO:0000256" key="1">
    <source>
        <dbReference type="SAM" id="MobiDB-lite"/>
    </source>
</evidence>
<feature type="region of interest" description="Disordered" evidence="1">
    <location>
        <begin position="1"/>
        <end position="20"/>
    </location>
</feature>
<dbReference type="AlphaFoldDB" id="A0AAD6XIW9"/>
<dbReference type="EMBL" id="JARJCN010000048">
    <property type="protein sequence ID" value="KAJ7081871.1"/>
    <property type="molecule type" value="Genomic_DNA"/>
</dbReference>
<feature type="region of interest" description="Disordered" evidence="1">
    <location>
        <begin position="31"/>
        <end position="68"/>
    </location>
</feature>
<keyword evidence="3" id="KW-1185">Reference proteome</keyword>
<evidence type="ECO:0000313" key="2">
    <source>
        <dbReference type="EMBL" id="KAJ7081871.1"/>
    </source>
</evidence>
<protein>
    <submittedName>
        <fullName evidence="2">Uncharacterized protein</fullName>
    </submittedName>
</protein>
<feature type="compositionally biased region" description="Low complexity" evidence="1">
    <location>
        <begin position="1"/>
        <end position="12"/>
    </location>
</feature>
<dbReference type="Proteomes" id="UP001222325">
    <property type="component" value="Unassembled WGS sequence"/>
</dbReference>
<comment type="caution">
    <text evidence="2">The sequence shown here is derived from an EMBL/GenBank/DDBJ whole genome shotgun (WGS) entry which is preliminary data.</text>
</comment>
<name>A0AAD6XIW9_9AGAR</name>
<proteinExistence type="predicted"/>
<accession>A0AAD6XIW9</accession>
<organism evidence="2 3">
    <name type="scientific">Mycena belliarum</name>
    <dbReference type="NCBI Taxonomy" id="1033014"/>
    <lineage>
        <taxon>Eukaryota</taxon>
        <taxon>Fungi</taxon>
        <taxon>Dikarya</taxon>
        <taxon>Basidiomycota</taxon>
        <taxon>Agaricomycotina</taxon>
        <taxon>Agaricomycetes</taxon>
        <taxon>Agaricomycetidae</taxon>
        <taxon>Agaricales</taxon>
        <taxon>Marasmiineae</taxon>
        <taxon>Mycenaceae</taxon>
        <taxon>Mycena</taxon>
    </lineage>
</organism>
<reference evidence="2" key="1">
    <citation type="submission" date="2023-03" db="EMBL/GenBank/DDBJ databases">
        <title>Massive genome expansion in bonnet fungi (Mycena s.s.) driven by repeated elements and novel gene families across ecological guilds.</title>
        <authorList>
            <consortium name="Lawrence Berkeley National Laboratory"/>
            <person name="Harder C.B."/>
            <person name="Miyauchi S."/>
            <person name="Viragh M."/>
            <person name="Kuo A."/>
            <person name="Thoen E."/>
            <person name="Andreopoulos B."/>
            <person name="Lu D."/>
            <person name="Skrede I."/>
            <person name="Drula E."/>
            <person name="Henrissat B."/>
            <person name="Morin E."/>
            <person name="Kohler A."/>
            <person name="Barry K."/>
            <person name="LaButti K."/>
            <person name="Morin E."/>
            <person name="Salamov A."/>
            <person name="Lipzen A."/>
            <person name="Mereny Z."/>
            <person name="Hegedus B."/>
            <person name="Baldrian P."/>
            <person name="Stursova M."/>
            <person name="Weitz H."/>
            <person name="Taylor A."/>
            <person name="Grigoriev I.V."/>
            <person name="Nagy L.G."/>
            <person name="Martin F."/>
            <person name="Kauserud H."/>
        </authorList>
    </citation>
    <scope>NUCLEOTIDE SEQUENCE</scope>
    <source>
        <strain evidence="2">CBHHK173m</strain>
    </source>
</reference>